<evidence type="ECO:0000256" key="7">
    <source>
        <dbReference type="RuleBase" id="RU363032"/>
    </source>
</evidence>
<keyword evidence="2 7" id="KW-0813">Transport</keyword>
<dbReference type="EMBL" id="CP159510">
    <property type="protein sequence ID" value="XCJ15848.1"/>
    <property type="molecule type" value="Genomic_DNA"/>
</dbReference>
<dbReference type="Pfam" id="PF19300">
    <property type="entry name" value="BPD_transp_1_N"/>
    <property type="match status" value="1"/>
</dbReference>
<organism evidence="9">
    <name type="scientific">Sporolactobacillus sp. Y61</name>
    <dbReference type="NCBI Taxonomy" id="3160863"/>
    <lineage>
        <taxon>Bacteria</taxon>
        <taxon>Bacillati</taxon>
        <taxon>Bacillota</taxon>
        <taxon>Bacilli</taxon>
        <taxon>Bacillales</taxon>
        <taxon>Sporolactobacillaceae</taxon>
        <taxon>Sporolactobacillus</taxon>
    </lineage>
</organism>
<evidence type="ECO:0000259" key="8">
    <source>
        <dbReference type="PROSITE" id="PS50928"/>
    </source>
</evidence>
<feature type="transmembrane region" description="Helical" evidence="7">
    <location>
        <begin position="134"/>
        <end position="161"/>
    </location>
</feature>
<keyword evidence="4 7" id="KW-0812">Transmembrane</keyword>
<evidence type="ECO:0000256" key="4">
    <source>
        <dbReference type="ARBA" id="ARBA00022692"/>
    </source>
</evidence>
<evidence type="ECO:0000256" key="2">
    <source>
        <dbReference type="ARBA" id="ARBA00022448"/>
    </source>
</evidence>
<feature type="domain" description="ABC transmembrane type-1" evidence="8">
    <location>
        <begin position="94"/>
        <end position="295"/>
    </location>
</feature>
<gene>
    <name evidence="9" type="ORF">ABNN70_08945</name>
</gene>
<evidence type="ECO:0000256" key="6">
    <source>
        <dbReference type="ARBA" id="ARBA00023136"/>
    </source>
</evidence>
<comment type="subcellular location">
    <subcellularLocation>
        <location evidence="1 7">Cell membrane</location>
        <topology evidence="1 7">Multi-pass membrane protein</topology>
    </subcellularLocation>
</comment>
<protein>
    <submittedName>
        <fullName evidence="9">ABC transporter permease</fullName>
    </submittedName>
</protein>
<name>A0AAU8IBK4_9BACL</name>
<dbReference type="InterPro" id="IPR035906">
    <property type="entry name" value="MetI-like_sf"/>
</dbReference>
<dbReference type="PANTHER" id="PTHR43163:SF6">
    <property type="entry name" value="DIPEPTIDE TRANSPORT SYSTEM PERMEASE PROTEIN DPPB-RELATED"/>
    <property type="match status" value="1"/>
</dbReference>
<dbReference type="Gene3D" id="1.10.3720.10">
    <property type="entry name" value="MetI-like"/>
    <property type="match status" value="1"/>
</dbReference>
<comment type="similarity">
    <text evidence="7">Belongs to the binding-protein-dependent transport system permease family.</text>
</comment>
<evidence type="ECO:0000256" key="5">
    <source>
        <dbReference type="ARBA" id="ARBA00022989"/>
    </source>
</evidence>
<dbReference type="GO" id="GO:0055085">
    <property type="term" value="P:transmembrane transport"/>
    <property type="evidence" value="ECO:0007669"/>
    <property type="project" value="InterPro"/>
</dbReference>
<feature type="transmembrane region" description="Helical" evidence="7">
    <location>
        <begin position="226"/>
        <end position="248"/>
    </location>
</feature>
<sequence>MFRYIMKRILYMFISFYVVLTLTFLSMKMMPGTPFKFANRLSPEQLGQLKHYYGLDQPVAVQYVHYLWNFIHGDLGGSFQYGMQPVTEFLIQRFPVSFQLGLEAMVVGTILGILFGIIAGLYRARFLDWGTMTLSMIGISIPSFIFAAILQYGLSVFVQWFPVAGWDTPMSHVLPVTSLAIGVVALIAQFMRNEMVEVLNQDYIVTAEAKGLTTSAIIFKHAIRNALIPVVTVIGPMTAAIVTGSLVIENIFTIPGIGSQFVEAIVTNDYPMIMGTTELFAALFIVAILVVDILYGIIDPRIRISGGQSS</sequence>
<evidence type="ECO:0000256" key="1">
    <source>
        <dbReference type="ARBA" id="ARBA00004651"/>
    </source>
</evidence>
<dbReference type="InterPro" id="IPR045621">
    <property type="entry name" value="BPD_transp_1_N"/>
</dbReference>
<feature type="transmembrane region" description="Helical" evidence="7">
    <location>
        <begin position="173"/>
        <end position="191"/>
    </location>
</feature>
<reference evidence="9" key="1">
    <citation type="submission" date="2024-06" db="EMBL/GenBank/DDBJ databases">
        <authorList>
            <person name="Fan A."/>
            <person name="Zhang F.Y."/>
            <person name="Zhang L."/>
        </authorList>
    </citation>
    <scope>NUCLEOTIDE SEQUENCE</scope>
    <source>
        <strain evidence="9">Y61</strain>
    </source>
</reference>
<evidence type="ECO:0000256" key="3">
    <source>
        <dbReference type="ARBA" id="ARBA00022475"/>
    </source>
</evidence>
<dbReference type="PANTHER" id="PTHR43163">
    <property type="entry name" value="DIPEPTIDE TRANSPORT SYSTEM PERMEASE PROTEIN DPPB-RELATED"/>
    <property type="match status" value="1"/>
</dbReference>
<dbReference type="SUPFAM" id="SSF161098">
    <property type="entry name" value="MetI-like"/>
    <property type="match status" value="1"/>
</dbReference>
<dbReference type="CDD" id="cd06261">
    <property type="entry name" value="TM_PBP2"/>
    <property type="match status" value="1"/>
</dbReference>
<keyword evidence="3" id="KW-1003">Cell membrane</keyword>
<dbReference type="AlphaFoldDB" id="A0AAU8IBK4"/>
<keyword evidence="6 7" id="KW-0472">Membrane</keyword>
<dbReference type="Pfam" id="PF00528">
    <property type="entry name" value="BPD_transp_1"/>
    <property type="match status" value="1"/>
</dbReference>
<feature type="transmembrane region" description="Helical" evidence="7">
    <location>
        <begin position="279"/>
        <end position="298"/>
    </location>
</feature>
<feature type="transmembrane region" description="Helical" evidence="7">
    <location>
        <begin position="9"/>
        <end position="27"/>
    </location>
</feature>
<keyword evidence="5 7" id="KW-1133">Transmembrane helix</keyword>
<dbReference type="InterPro" id="IPR000515">
    <property type="entry name" value="MetI-like"/>
</dbReference>
<feature type="transmembrane region" description="Helical" evidence="7">
    <location>
        <begin position="104"/>
        <end position="122"/>
    </location>
</feature>
<dbReference type="PROSITE" id="PS50928">
    <property type="entry name" value="ABC_TM1"/>
    <property type="match status" value="1"/>
</dbReference>
<dbReference type="GO" id="GO:0005886">
    <property type="term" value="C:plasma membrane"/>
    <property type="evidence" value="ECO:0007669"/>
    <property type="project" value="UniProtKB-SubCell"/>
</dbReference>
<accession>A0AAU8IBK4</accession>
<evidence type="ECO:0000313" key="9">
    <source>
        <dbReference type="EMBL" id="XCJ15848.1"/>
    </source>
</evidence>
<dbReference type="RefSeq" id="WP_129929694.1">
    <property type="nucleotide sequence ID" value="NZ_CP159510.1"/>
</dbReference>
<proteinExistence type="inferred from homology"/>